<dbReference type="Pfam" id="PF01697">
    <property type="entry name" value="Glyco_transf_92"/>
    <property type="match status" value="2"/>
</dbReference>
<evidence type="ECO:0000256" key="4">
    <source>
        <dbReference type="ARBA" id="ARBA00022679"/>
    </source>
</evidence>
<keyword evidence="4" id="KW-0808">Transferase</keyword>
<comment type="subcellular location">
    <subcellularLocation>
        <location evidence="1">Membrane</location>
        <topology evidence="1">Single-pass membrane protein</topology>
    </subcellularLocation>
</comment>
<evidence type="ECO:0000256" key="1">
    <source>
        <dbReference type="ARBA" id="ARBA00004167"/>
    </source>
</evidence>
<proteinExistence type="inferred from homology"/>
<reference evidence="8" key="1">
    <citation type="submission" date="2021-06" db="EMBL/GenBank/DDBJ databases">
        <authorList>
            <consortium name="Wellcome Sanger Institute Data Sharing"/>
        </authorList>
    </citation>
    <scope>NUCLEOTIDE SEQUENCE [LARGE SCALE GENOMIC DNA]</scope>
</reference>
<dbReference type="GO" id="GO:0005737">
    <property type="term" value="C:cytoplasm"/>
    <property type="evidence" value="ECO:0007669"/>
    <property type="project" value="TreeGrafter"/>
</dbReference>
<evidence type="ECO:0000256" key="7">
    <source>
        <dbReference type="ARBA" id="ARBA00023136"/>
    </source>
</evidence>
<reference evidence="8" key="2">
    <citation type="submission" date="2025-08" db="UniProtKB">
        <authorList>
            <consortium name="Ensembl"/>
        </authorList>
    </citation>
    <scope>IDENTIFICATION</scope>
</reference>
<reference evidence="8" key="3">
    <citation type="submission" date="2025-09" db="UniProtKB">
        <authorList>
            <consortium name="Ensembl"/>
        </authorList>
    </citation>
    <scope>IDENTIFICATION</scope>
</reference>
<dbReference type="PANTHER" id="PTHR21461">
    <property type="entry name" value="GLYCOSYLTRANSFERASE FAMILY 92 PROTEIN"/>
    <property type="match status" value="1"/>
</dbReference>
<comment type="similarity">
    <text evidence="2">Belongs to the glycosyltransferase 92 family.</text>
</comment>
<keyword evidence="7" id="KW-0472">Membrane</keyword>
<evidence type="ECO:0000313" key="9">
    <source>
        <dbReference type="Proteomes" id="UP000694620"/>
    </source>
</evidence>
<organism evidence="8 9">
    <name type="scientific">Erpetoichthys calabaricus</name>
    <name type="common">Rope fish</name>
    <name type="synonym">Calamoichthys calabaricus</name>
    <dbReference type="NCBI Taxonomy" id="27687"/>
    <lineage>
        <taxon>Eukaryota</taxon>
        <taxon>Metazoa</taxon>
        <taxon>Chordata</taxon>
        <taxon>Craniata</taxon>
        <taxon>Vertebrata</taxon>
        <taxon>Euteleostomi</taxon>
        <taxon>Actinopterygii</taxon>
        <taxon>Polypteriformes</taxon>
        <taxon>Polypteridae</taxon>
        <taxon>Erpetoichthys</taxon>
    </lineage>
</organism>
<keyword evidence="5" id="KW-0812">Transmembrane</keyword>
<dbReference type="GO" id="GO:0016757">
    <property type="term" value="F:glycosyltransferase activity"/>
    <property type="evidence" value="ECO:0007669"/>
    <property type="project" value="UniProtKB-KW"/>
</dbReference>
<dbReference type="GO" id="GO:0016020">
    <property type="term" value="C:membrane"/>
    <property type="evidence" value="ECO:0007669"/>
    <property type="project" value="UniProtKB-SubCell"/>
</dbReference>
<dbReference type="PANTHER" id="PTHR21461:SF69">
    <property type="entry name" value="GLYCOSYLTRANSFERASE FAMILY 92 PROTEIN"/>
    <property type="match status" value="1"/>
</dbReference>
<accession>A0A8C4SHK6</accession>
<name>A0A8C4SHK6_ERPCA</name>
<sequence length="768" mass="87539">MSMPDVTKKKWKTFQKACMIFFLFVVVFSYIQSSVISSYFRHIHDHWYKSKGQSQYPQAPILLAHFHERIQATVDSTESVIRLMAIVKLSAHLECRCHIDCNGTMFSNEAQVEVHSSDYNFPYQLVDLLCQNPCALADTLISVDANALGKEVWSVPAIHIHALNDTEPPQDFTACISAFSEYTKAQFIRDIEMYQFLGADKIFIYGGDSFAEMHEQLETLINKGCVEVVDWSAGSFLYESNRQDSKRDLQVAAWRDCFYRNLHGSKKLALSDSQEVSLYSKNSAWTGLLHFLIKKNITLNDLNIQGREKCTVIYSEKECPGGEQERCSCPSSKQLQGMNSTFAYITLSTEPGAEEQLSPLAQCFAMKPPQETVTFVGMTIKEKEIFPTLVNPVKDAQAFVLSAFYDDRQNQNCIRIIGIANRNNYENQGGKLYCHVQCEDGVHVEPISADVHSDHFGFPYGTTTFVCTNPCSSAALSNVTVSTSSDGTSAGVRLIILNTKDSRSPEPEWDFTVCTSTMFNNFSNVLQFIQSLEMYRLLGARKVVIYRTSCSDQVLEVLDYYVKEGFVQVFEWTANLYLKLSTSWSFSLQQADLHYQGQIAALNDCLYRYMYSSRYLVLIDQDEIIVPYKHDNWRDLIDFLGKMTAGANSFRFTNRIFPTDTYGKDPNAVQWNDVPGVNIIQYVNRETQLPDSDPRKMIIDPRIAYKTSVHSLLDHFGSEKNVDERDALMFHCKGHKEISEPLNDLRLTHYEAQLRLNVNKVLSNTLRR</sequence>
<evidence type="ECO:0000256" key="6">
    <source>
        <dbReference type="ARBA" id="ARBA00022989"/>
    </source>
</evidence>
<protein>
    <submittedName>
        <fullName evidence="8">Uncharacterized LOC114657707</fullName>
    </submittedName>
</protein>
<evidence type="ECO:0000256" key="2">
    <source>
        <dbReference type="ARBA" id="ARBA00007647"/>
    </source>
</evidence>
<keyword evidence="9" id="KW-1185">Reference proteome</keyword>
<dbReference type="Ensembl" id="ENSECRT00000015028.1">
    <property type="protein sequence ID" value="ENSECRP00000014769.1"/>
    <property type="gene ID" value="ENSECRG00000009849.1"/>
</dbReference>
<evidence type="ECO:0000256" key="3">
    <source>
        <dbReference type="ARBA" id="ARBA00022676"/>
    </source>
</evidence>
<dbReference type="InterPro" id="IPR008166">
    <property type="entry name" value="Glyco_transf_92"/>
</dbReference>
<keyword evidence="3" id="KW-0328">Glycosyltransferase</keyword>
<evidence type="ECO:0000313" key="8">
    <source>
        <dbReference type="Ensembl" id="ENSECRP00000014769.1"/>
    </source>
</evidence>
<dbReference type="AlphaFoldDB" id="A0A8C4SHK6"/>
<keyword evidence="6" id="KW-1133">Transmembrane helix</keyword>
<evidence type="ECO:0000256" key="5">
    <source>
        <dbReference type="ARBA" id="ARBA00022692"/>
    </source>
</evidence>
<dbReference type="Proteomes" id="UP000694620">
    <property type="component" value="Chromosome 9"/>
</dbReference>
<dbReference type="GeneTree" id="ENSGT00530000064359"/>